<evidence type="ECO:0000313" key="6">
    <source>
        <dbReference type="EMBL" id="UPM44268.1"/>
    </source>
</evidence>
<dbReference type="InterPro" id="IPR029016">
    <property type="entry name" value="GAF-like_dom_sf"/>
</dbReference>
<dbReference type="GO" id="GO:0003700">
    <property type="term" value="F:DNA-binding transcription factor activity"/>
    <property type="evidence" value="ECO:0007669"/>
    <property type="project" value="TreeGrafter"/>
</dbReference>
<dbReference type="InterPro" id="IPR011991">
    <property type="entry name" value="ArsR-like_HTH"/>
</dbReference>
<dbReference type="PANTHER" id="PTHR30136:SF35">
    <property type="entry name" value="HTH-TYPE TRANSCRIPTIONAL REGULATOR RV1719"/>
    <property type="match status" value="1"/>
</dbReference>
<evidence type="ECO:0000256" key="2">
    <source>
        <dbReference type="ARBA" id="ARBA00023125"/>
    </source>
</evidence>
<dbReference type="Proteomes" id="UP000831768">
    <property type="component" value="Plasmid unnamed1"/>
</dbReference>
<dbReference type="Gene3D" id="1.10.10.10">
    <property type="entry name" value="Winged helix-like DNA-binding domain superfamily/Winged helix DNA-binding domain"/>
    <property type="match status" value="1"/>
</dbReference>
<dbReference type="InterPro" id="IPR014757">
    <property type="entry name" value="Tscrpt_reg_IclR_C"/>
</dbReference>
<dbReference type="Pfam" id="PF01614">
    <property type="entry name" value="IclR_C"/>
    <property type="match status" value="1"/>
</dbReference>
<name>A0A8U0A6W8_9EURY</name>
<evidence type="ECO:0000313" key="7">
    <source>
        <dbReference type="Proteomes" id="UP000831768"/>
    </source>
</evidence>
<keyword evidence="6" id="KW-0614">Plasmid</keyword>
<dbReference type="PROSITE" id="PS51078">
    <property type="entry name" value="ICLR_ED"/>
    <property type="match status" value="1"/>
</dbReference>
<dbReference type="PROSITE" id="PS51077">
    <property type="entry name" value="HTH_ICLR"/>
    <property type="match status" value="1"/>
</dbReference>
<dbReference type="SUPFAM" id="SSF46785">
    <property type="entry name" value="Winged helix' DNA-binding domain"/>
    <property type="match status" value="1"/>
</dbReference>
<feature type="domain" description="HTH iclR-type" evidence="4">
    <location>
        <begin position="10"/>
        <end position="69"/>
    </location>
</feature>
<keyword evidence="3" id="KW-0804">Transcription</keyword>
<dbReference type="InterPro" id="IPR050707">
    <property type="entry name" value="HTH_MetabolicPath_Reg"/>
</dbReference>
<dbReference type="Pfam" id="PF09339">
    <property type="entry name" value="HTH_IclR"/>
    <property type="match status" value="1"/>
</dbReference>
<dbReference type="SMART" id="SM00346">
    <property type="entry name" value="HTH_ICLR"/>
    <property type="match status" value="1"/>
</dbReference>
<evidence type="ECO:0000256" key="1">
    <source>
        <dbReference type="ARBA" id="ARBA00023015"/>
    </source>
</evidence>
<keyword evidence="1" id="KW-0805">Transcription regulation</keyword>
<dbReference type="InterPro" id="IPR005471">
    <property type="entry name" value="Tscrpt_reg_IclR_N"/>
</dbReference>
<dbReference type="PANTHER" id="PTHR30136">
    <property type="entry name" value="HELIX-TURN-HELIX TRANSCRIPTIONAL REGULATOR, ICLR FAMILY"/>
    <property type="match status" value="1"/>
</dbReference>
<keyword evidence="7" id="KW-1185">Reference proteome</keyword>
<protein>
    <submittedName>
        <fullName evidence="6">IclR family transcriptional regulator</fullName>
    </submittedName>
</protein>
<dbReference type="Gene3D" id="3.30.450.40">
    <property type="match status" value="1"/>
</dbReference>
<dbReference type="InterPro" id="IPR036388">
    <property type="entry name" value="WH-like_DNA-bd_sf"/>
</dbReference>
<dbReference type="EMBL" id="CP096020">
    <property type="protein sequence ID" value="UPM44268.1"/>
    <property type="molecule type" value="Genomic_DNA"/>
</dbReference>
<accession>A0A8U0A6W8</accession>
<dbReference type="CDD" id="cd00090">
    <property type="entry name" value="HTH_ARSR"/>
    <property type="match status" value="1"/>
</dbReference>
<dbReference type="KEGG" id="haad:MW046_14745"/>
<geneLocation type="plasmid" evidence="6 7">
    <name>unnamed1</name>
</geneLocation>
<dbReference type="GO" id="GO:0045892">
    <property type="term" value="P:negative regulation of DNA-templated transcription"/>
    <property type="evidence" value="ECO:0007669"/>
    <property type="project" value="TreeGrafter"/>
</dbReference>
<feature type="domain" description="IclR-ED" evidence="5">
    <location>
        <begin position="70"/>
        <end position="253"/>
    </location>
</feature>
<proteinExistence type="predicted"/>
<dbReference type="RefSeq" id="WP_247994922.1">
    <property type="nucleotide sequence ID" value="NZ_CP096020.1"/>
</dbReference>
<dbReference type="SUPFAM" id="SSF55781">
    <property type="entry name" value="GAF domain-like"/>
    <property type="match status" value="1"/>
</dbReference>
<evidence type="ECO:0000256" key="3">
    <source>
        <dbReference type="ARBA" id="ARBA00023163"/>
    </source>
</evidence>
<dbReference type="GO" id="GO:0003677">
    <property type="term" value="F:DNA binding"/>
    <property type="evidence" value="ECO:0007669"/>
    <property type="project" value="UniProtKB-KW"/>
</dbReference>
<dbReference type="InterPro" id="IPR036390">
    <property type="entry name" value="WH_DNA-bd_sf"/>
</dbReference>
<keyword evidence="2" id="KW-0238">DNA-binding</keyword>
<evidence type="ECO:0000259" key="4">
    <source>
        <dbReference type="PROSITE" id="PS51077"/>
    </source>
</evidence>
<dbReference type="GeneID" id="71929330"/>
<organism evidence="6 7">
    <name type="scientific">Halocatena salina</name>
    <dbReference type="NCBI Taxonomy" id="2934340"/>
    <lineage>
        <taxon>Archaea</taxon>
        <taxon>Methanobacteriati</taxon>
        <taxon>Methanobacteriota</taxon>
        <taxon>Stenosarchaea group</taxon>
        <taxon>Halobacteria</taxon>
        <taxon>Halobacteriales</taxon>
        <taxon>Natronomonadaceae</taxon>
        <taxon>Halocatena</taxon>
    </lineage>
</organism>
<dbReference type="AlphaFoldDB" id="A0A8U0A6W8"/>
<evidence type="ECO:0000259" key="5">
    <source>
        <dbReference type="PROSITE" id="PS51078"/>
    </source>
</evidence>
<reference evidence="6" key="1">
    <citation type="submission" date="2022-04" db="EMBL/GenBank/DDBJ databases">
        <title>Halocatena sp. nov., isolated from a salt lake.</title>
        <authorList>
            <person name="Cui H.-L."/>
        </authorList>
    </citation>
    <scope>NUCLEOTIDE SEQUENCE</scope>
    <source>
        <strain evidence="6">AD-1</strain>
        <plasmid evidence="6">unnamed1</plasmid>
    </source>
</reference>
<gene>
    <name evidence="6" type="ORF">MW046_14745</name>
</gene>
<sequence length="254" mass="28237">MDTDDTPKTLTSVEKTFSIVEALWKLDGAGVTELADHLDLSKSTTHAHLATLAQNGFVVSEDGQYELGLRFVNFGEYVKRSQPLYAVTRPVVEEVAEKTGERVFCMVEQHGLATALCIAAGDRSVQTDIRVGTHSYMHCSSSGKAILAHLPHSRIEEILDRWGLKRFTENTITDRERLYDELSDGRDRGYFFNREEYRTGVTAIGVPIVDGGDVRGAISLSGPAMRLEGDWHERELPNRLLSAANAIEVDLSFH</sequence>